<keyword evidence="3 6" id="KW-0812">Transmembrane</keyword>
<keyword evidence="4 6" id="KW-1133">Transmembrane helix</keyword>
<feature type="transmembrane region" description="Helical" evidence="6">
    <location>
        <begin position="295"/>
        <end position="319"/>
    </location>
</feature>
<evidence type="ECO:0000256" key="3">
    <source>
        <dbReference type="ARBA" id="ARBA00022692"/>
    </source>
</evidence>
<evidence type="ECO:0000256" key="1">
    <source>
        <dbReference type="ARBA" id="ARBA00004651"/>
    </source>
</evidence>
<evidence type="ECO:0000256" key="4">
    <source>
        <dbReference type="ARBA" id="ARBA00022989"/>
    </source>
</evidence>
<accession>A0ABY4NNS1</accession>
<protein>
    <recommendedName>
        <fullName evidence="9">Integral membrane protein</fullName>
    </recommendedName>
</protein>
<feature type="transmembrane region" description="Helical" evidence="6">
    <location>
        <begin position="184"/>
        <end position="202"/>
    </location>
</feature>
<organism evidence="7 8">
    <name type="scientific">Amycolatopsis thermalba</name>
    <dbReference type="NCBI Taxonomy" id="944492"/>
    <lineage>
        <taxon>Bacteria</taxon>
        <taxon>Bacillati</taxon>
        <taxon>Actinomycetota</taxon>
        <taxon>Actinomycetes</taxon>
        <taxon>Pseudonocardiales</taxon>
        <taxon>Pseudonocardiaceae</taxon>
        <taxon>Amycolatopsis</taxon>
    </lineage>
</organism>
<dbReference type="InterPro" id="IPR050833">
    <property type="entry name" value="Poly_Biosynth_Transport"/>
</dbReference>
<evidence type="ECO:0000256" key="6">
    <source>
        <dbReference type="SAM" id="Phobius"/>
    </source>
</evidence>
<gene>
    <name evidence="7" type="ORF">L1857_05160</name>
</gene>
<feature type="transmembrane region" description="Helical" evidence="6">
    <location>
        <begin position="263"/>
        <end position="283"/>
    </location>
</feature>
<dbReference type="CDD" id="cd13126">
    <property type="entry name" value="MATE_like_11"/>
    <property type="match status" value="1"/>
</dbReference>
<keyword evidence="8" id="KW-1185">Reference proteome</keyword>
<feature type="transmembrane region" description="Helical" evidence="6">
    <location>
        <begin position="223"/>
        <end position="243"/>
    </location>
</feature>
<dbReference type="PANTHER" id="PTHR30250">
    <property type="entry name" value="PST FAMILY PREDICTED COLANIC ACID TRANSPORTER"/>
    <property type="match status" value="1"/>
</dbReference>
<reference evidence="7" key="1">
    <citation type="submission" date="2022-01" db="EMBL/GenBank/DDBJ databases">
        <title>PSI-footprinting approach for the identification of protein synthesis inhibitor producers.</title>
        <authorList>
            <person name="Handel F."/>
            <person name="Kulik A."/>
            <person name="Wex K.W."/>
            <person name="Berscheid A."/>
            <person name="Saur J.S."/>
            <person name="Winkler A."/>
            <person name="Wibberg D."/>
            <person name="Kalinowski J."/>
            <person name="Broetz-Oesterhelt H."/>
            <person name="Mast Y."/>
        </authorList>
    </citation>
    <scope>NUCLEOTIDE SEQUENCE</scope>
    <source>
        <strain evidence="7">KNN 49.3e</strain>
    </source>
</reference>
<comment type="subcellular location">
    <subcellularLocation>
        <location evidence="1">Cell membrane</location>
        <topology evidence="1">Multi-pass membrane protein</topology>
    </subcellularLocation>
</comment>
<evidence type="ECO:0000256" key="5">
    <source>
        <dbReference type="ARBA" id="ARBA00023136"/>
    </source>
</evidence>
<evidence type="ECO:0000313" key="7">
    <source>
        <dbReference type="EMBL" id="UQS22254.1"/>
    </source>
</evidence>
<feature type="transmembrane region" description="Helical" evidence="6">
    <location>
        <begin position="40"/>
        <end position="65"/>
    </location>
</feature>
<feature type="transmembrane region" description="Helical" evidence="6">
    <location>
        <begin position="159"/>
        <end position="178"/>
    </location>
</feature>
<proteinExistence type="predicted"/>
<dbReference type="EMBL" id="CP091196">
    <property type="protein sequence ID" value="UQS22254.1"/>
    <property type="molecule type" value="Genomic_DNA"/>
</dbReference>
<sequence>MAVTGKPGRHRLVRGSPLRAMAGRLSWGLGDQAVSSLSNFFVGVVVARSLGAAAFGVFTLAWVTYGVVLGLSRGLATDPLAVRFSGVATDLWRGAVARSTATALLVGTGTGVVSALAGIAIGGSVGGAFVALGVILPGLMLQDSWRFAFFASGQGHKAFVNDLVWTAALVPALVLAVLHGSVVGFLLAWGLSAAVAGLYGCWQTRMTPTWTGARAWVREHRDLGSRFLAENVLVAGSGQLRMYGLGAIAGLADVGAVRGSQLLLGPFMAVLIGLSLVTVSEAARVVRERPHRLRLFALLLGGGQAAAAMAWGVALMVLLPESVGRYLLGDVWESAAALILPATLAIAAASFTTGSSSALRALGAAGRGLRAEVVTFAGYVGGGLIGAALGGALGSSWGAVVGSVLGAAARWLELEACLRERDPAVTSEEMRTT</sequence>
<dbReference type="PANTHER" id="PTHR30250:SF26">
    <property type="entry name" value="PSMA PROTEIN"/>
    <property type="match status" value="1"/>
</dbReference>
<evidence type="ECO:0008006" key="9">
    <source>
        <dbReference type="Google" id="ProtNLM"/>
    </source>
</evidence>
<name>A0ABY4NNS1_9PSEU</name>
<dbReference type="RefSeq" id="WP_116111676.1">
    <property type="nucleotide sequence ID" value="NZ_CP091196.1"/>
</dbReference>
<dbReference type="Proteomes" id="UP000830158">
    <property type="component" value="Chromosome"/>
</dbReference>
<keyword evidence="5 6" id="KW-0472">Membrane</keyword>
<keyword evidence="2" id="KW-1003">Cell membrane</keyword>
<evidence type="ECO:0000256" key="2">
    <source>
        <dbReference type="ARBA" id="ARBA00022475"/>
    </source>
</evidence>
<feature type="transmembrane region" description="Helical" evidence="6">
    <location>
        <begin position="115"/>
        <end position="139"/>
    </location>
</feature>
<feature type="transmembrane region" description="Helical" evidence="6">
    <location>
        <begin position="331"/>
        <end position="352"/>
    </location>
</feature>
<feature type="transmembrane region" description="Helical" evidence="6">
    <location>
        <begin position="373"/>
        <end position="393"/>
    </location>
</feature>
<evidence type="ECO:0000313" key="8">
    <source>
        <dbReference type="Proteomes" id="UP000830158"/>
    </source>
</evidence>